<dbReference type="Proteomes" id="UP000001072">
    <property type="component" value="Unassembled WGS sequence"/>
</dbReference>
<name>F4S6F0_MELLP</name>
<evidence type="ECO:0000313" key="1">
    <source>
        <dbReference type="EMBL" id="EGF99804.1"/>
    </source>
</evidence>
<gene>
    <name evidence="1" type="ORF">MELLADRAFT_75878</name>
</gene>
<reference evidence="2" key="1">
    <citation type="journal article" date="2011" name="Proc. Natl. Acad. Sci. U.S.A.">
        <title>Obligate biotrophy features unraveled by the genomic analysis of rust fungi.</title>
        <authorList>
            <person name="Duplessis S."/>
            <person name="Cuomo C.A."/>
            <person name="Lin Y.-C."/>
            <person name="Aerts A."/>
            <person name="Tisserant E."/>
            <person name="Veneault-Fourrey C."/>
            <person name="Joly D.L."/>
            <person name="Hacquard S."/>
            <person name="Amselem J."/>
            <person name="Cantarel B.L."/>
            <person name="Chiu R."/>
            <person name="Coutinho P.M."/>
            <person name="Feau N."/>
            <person name="Field M."/>
            <person name="Frey P."/>
            <person name="Gelhaye E."/>
            <person name="Goldberg J."/>
            <person name="Grabherr M.G."/>
            <person name="Kodira C.D."/>
            <person name="Kohler A."/>
            <person name="Kuees U."/>
            <person name="Lindquist E.A."/>
            <person name="Lucas S.M."/>
            <person name="Mago R."/>
            <person name="Mauceli E."/>
            <person name="Morin E."/>
            <person name="Murat C."/>
            <person name="Pangilinan J.L."/>
            <person name="Park R."/>
            <person name="Pearson M."/>
            <person name="Quesneville H."/>
            <person name="Rouhier N."/>
            <person name="Sakthikumar S."/>
            <person name="Salamov A.A."/>
            <person name="Schmutz J."/>
            <person name="Selles B."/>
            <person name="Shapiro H."/>
            <person name="Tanguay P."/>
            <person name="Tuskan G.A."/>
            <person name="Henrissat B."/>
            <person name="Van de Peer Y."/>
            <person name="Rouze P."/>
            <person name="Ellis J.G."/>
            <person name="Dodds P.N."/>
            <person name="Schein J.E."/>
            <person name="Zhong S."/>
            <person name="Hamelin R.C."/>
            <person name="Grigoriev I.V."/>
            <person name="Szabo L.J."/>
            <person name="Martin F."/>
        </authorList>
    </citation>
    <scope>NUCLEOTIDE SEQUENCE [LARGE SCALE GENOMIC DNA]</scope>
    <source>
        <strain evidence="2">98AG31 / pathotype 3-4-7</strain>
    </source>
</reference>
<sequence length="84" mass="9346">MRISMVIAPDEGVSEADMREGLLNRVGVEVKTWLNSLYMTEGIDGQVDGKISLPEVIPVIEFRQMAWNAHSINGKIKRVPYGGM</sequence>
<dbReference type="InParanoid" id="F4S6F0"/>
<evidence type="ECO:0000313" key="2">
    <source>
        <dbReference type="Proteomes" id="UP000001072"/>
    </source>
</evidence>
<protein>
    <submittedName>
        <fullName evidence="1">Uncharacterized protein</fullName>
    </submittedName>
</protein>
<dbReference type="HOGENOM" id="CLU_2527946_0_0_1"/>
<organism evidence="2">
    <name type="scientific">Melampsora larici-populina (strain 98AG31 / pathotype 3-4-7)</name>
    <name type="common">Poplar leaf rust fungus</name>
    <dbReference type="NCBI Taxonomy" id="747676"/>
    <lineage>
        <taxon>Eukaryota</taxon>
        <taxon>Fungi</taxon>
        <taxon>Dikarya</taxon>
        <taxon>Basidiomycota</taxon>
        <taxon>Pucciniomycotina</taxon>
        <taxon>Pucciniomycetes</taxon>
        <taxon>Pucciniales</taxon>
        <taxon>Melampsoraceae</taxon>
        <taxon>Melampsora</taxon>
    </lineage>
</organism>
<dbReference type="EMBL" id="GL883154">
    <property type="protein sequence ID" value="EGF99804.1"/>
    <property type="molecule type" value="Genomic_DNA"/>
</dbReference>
<proteinExistence type="predicted"/>
<accession>F4S6F0</accession>
<dbReference type="GeneID" id="18932699"/>
<dbReference type="VEuPathDB" id="FungiDB:MELLADRAFT_75878"/>
<dbReference type="RefSeq" id="XP_007416910.1">
    <property type="nucleotide sequence ID" value="XM_007416848.1"/>
</dbReference>
<dbReference type="KEGG" id="mlr:MELLADRAFT_75878"/>
<keyword evidence="2" id="KW-1185">Reference proteome</keyword>
<dbReference type="OrthoDB" id="2501377at2759"/>
<dbReference type="AlphaFoldDB" id="F4S6F0"/>